<dbReference type="PANTHER" id="PTHR35851:SF1">
    <property type="entry name" value="CELL DIVISION PROTEIN FTSQ"/>
    <property type="match status" value="1"/>
</dbReference>
<dbReference type="Proteomes" id="UP000321933">
    <property type="component" value="Unassembled WGS sequence"/>
</dbReference>
<protein>
    <recommendedName>
        <fullName evidence="9">Cell division protein FtsQ</fullName>
    </recommendedName>
</protein>
<evidence type="ECO:0000256" key="3">
    <source>
        <dbReference type="ARBA" id="ARBA00022519"/>
    </source>
</evidence>
<comment type="subunit">
    <text evidence="9">Part of a complex composed of FtsB, FtsL and FtsQ.</text>
</comment>
<keyword evidence="3 9" id="KW-0997">Cell inner membrane</keyword>
<dbReference type="InterPro" id="IPR026579">
    <property type="entry name" value="FtsQ"/>
</dbReference>
<dbReference type="GO" id="GO:0032153">
    <property type="term" value="C:cell division site"/>
    <property type="evidence" value="ECO:0007669"/>
    <property type="project" value="UniProtKB-UniRule"/>
</dbReference>
<proteinExistence type="inferred from homology"/>
<feature type="region of interest" description="Disordered" evidence="10">
    <location>
        <begin position="1"/>
        <end position="93"/>
    </location>
</feature>
<evidence type="ECO:0000313" key="13">
    <source>
        <dbReference type="Proteomes" id="UP000321933"/>
    </source>
</evidence>
<evidence type="ECO:0000256" key="2">
    <source>
        <dbReference type="ARBA" id="ARBA00022475"/>
    </source>
</evidence>
<keyword evidence="4 9" id="KW-0132">Cell division</keyword>
<accession>A0A5C9A261</accession>
<keyword evidence="2 9" id="KW-1003">Cell membrane</keyword>
<dbReference type="Pfam" id="PF03799">
    <property type="entry name" value="FtsQ_DivIB_C"/>
    <property type="match status" value="1"/>
</dbReference>
<dbReference type="HAMAP" id="MF_00911">
    <property type="entry name" value="FtsQ_subfam"/>
    <property type="match status" value="1"/>
</dbReference>
<keyword evidence="7 9" id="KW-0472">Membrane</keyword>
<comment type="function">
    <text evidence="9">Essential cell division protein. May link together the upstream cell division proteins, which are predominantly cytoplasmic, with the downstream cell division proteins, which are predominantly periplasmic. May control correct divisome assembly.</text>
</comment>
<dbReference type="InterPro" id="IPR045335">
    <property type="entry name" value="FtsQ_C_sf"/>
</dbReference>
<evidence type="ECO:0000256" key="6">
    <source>
        <dbReference type="ARBA" id="ARBA00022989"/>
    </source>
</evidence>
<dbReference type="InterPro" id="IPR005548">
    <property type="entry name" value="Cell_div_FtsQ/DivIB_C"/>
</dbReference>
<gene>
    <name evidence="9" type="primary">ftsQ</name>
    <name evidence="12" type="ORF">FVW59_03325</name>
</gene>
<dbReference type="GO" id="GO:0043093">
    <property type="term" value="P:FtsZ-dependent cytokinesis"/>
    <property type="evidence" value="ECO:0007669"/>
    <property type="project" value="UniProtKB-UniRule"/>
</dbReference>
<dbReference type="EMBL" id="VRYZ01000001">
    <property type="protein sequence ID" value="TXS94945.1"/>
    <property type="molecule type" value="Genomic_DNA"/>
</dbReference>
<organism evidence="12 13">
    <name type="scientific">Parahaliea aestuarii</name>
    <dbReference type="NCBI Taxonomy" id="1852021"/>
    <lineage>
        <taxon>Bacteria</taxon>
        <taxon>Pseudomonadati</taxon>
        <taxon>Pseudomonadota</taxon>
        <taxon>Gammaproteobacteria</taxon>
        <taxon>Cellvibrionales</taxon>
        <taxon>Halieaceae</taxon>
        <taxon>Parahaliea</taxon>
    </lineage>
</organism>
<evidence type="ECO:0000313" key="12">
    <source>
        <dbReference type="EMBL" id="TXS94945.1"/>
    </source>
</evidence>
<evidence type="ECO:0000256" key="4">
    <source>
        <dbReference type="ARBA" id="ARBA00022618"/>
    </source>
</evidence>
<keyword evidence="6 9" id="KW-1133">Transmembrane helix</keyword>
<reference evidence="12 13" key="1">
    <citation type="submission" date="2019-08" db="EMBL/GenBank/DDBJ databases">
        <title>Parahaliea maris sp. nov., isolated from the surface seawater.</title>
        <authorList>
            <person name="Liu Y."/>
        </authorList>
    </citation>
    <scope>NUCLEOTIDE SEQUENCE [LARGE SCALE GENOMIC DNA]</scope>
    <source>
        <strain evidence="12 13">S2-26</strain>
    </source>
</reference>
<evidence type="ECO:0000256" key="9">
    <source>
        <dbReference type="HAMAP-Rule" id="MF_00911"/>
    </source>
</evidence>
<dbReference type="PANTHER" id="PTHR35851">
    <property type="entry name" value="CELL DIVISION PROTEIN FTSQ"/>
    <property type="match status" value="1"/>
</dbReference>
<sequence length="341" mass="36985">MGAGRSDARRRRSFLRAGSEHHSGDDLPLPGADGGAGGGAGYPGPGEAHPGTELGRANWRRGDPVSTRNPQEAKRRAPRKGGRGATRTVASAPREARQWSLHLSFHWLNRLLILLGGGAVLAAALQGYITLQAIPVERIGVTGKLKHTQTELVQQMVQPALAGGFLNADLGQIREQLEALPWIYEASVRRRWPNSLEIHVIEQLPIARWGQGGFLNHEGVVFQTANADAWNHLPRLEGPEGQQQGMMASYQRLGELLEPLALEVQVLAMDSRGQLSAELSNGIELQLGGDDFRERVQRFGAIYASELAPRADEVARVDLRYQSGLAVAFHEPAQVAGLASE</sequence>
<dbReference type="InterPro" id="IPR034746">
    <property type="entry name" value="POTRA"/>
</dbReference>
<evidence type="ECO:0000256" key="10">
    <source>
        <dbReference type="SAM" id="MobiDB-lite"/>
    </source>
</evidence>
<comment type="subcellular location">
    <subcellularLocation>
        <location evidence="9">Cell inner membrane</location>
        <topology evidence="9">Single-pass type II membrane protein</topology>
    </subcellularLocation>
    <subcellularLocation>
        <location evidence="1">Membrane</location>
    </subcellularLocation>
    <text evidence="9">Localizes to the division septum.</text>
</comment>
<dbReference type="Gene3D" id="3.40.50.11690">
    <property type="entry name" value="Cell division protein FtsQ/DivIB"/>
    <property type="match status" value="1"/>
</dbReference>
<feature type="domain" description="POTRA" evidence="11">
    <location>
        <begin position="134"/>
        <end position="203"/>
    </location>
</feature>
<dbReference type="InterPro" id="IPR013685">
    <property type="entry name" value="POTRA_FtsQ_type"/>
</dbReference>
<dbReference type="Pfam" id="PF08478">
    <property type="entry name" value="POTRA_1"/>
    <property type="match status" value="1"/>
</dbReference>
<dbReference type="GO" id="GO:0090529">
    <property type="term" value="P:cell septum assembly"/>
    <property type="evidence" value="ECO:0007669"/>
    <property type="project" value="InterPro"/>
</dbReference>
<evidence type="ECO:0000256" key="8">
    <source>
        <dbReference type="ARBA" id="ARBA00023306"/>
    </source>
</evidence>
<dbReference type="OrthoDB" id="9790370at2"/>
<evidence type="ECO:0000256" key="1">
    <source>
        <dbReference type="ARBA" id="ARBA00004370"/>
    </source>
</evidence>
<evidence type="ECO:0000256" key="5">
    <source>
        <dbReference type="ARBA" id="ARBA00022692"/>
    </source>
</evidence>
<keyword evidence="5 9" id="KW-0812">Transmembrane</keyword>
<feature type="compositionally biased region" description="Gly residues" evidence="10">
    <location>
        <begin position="32"/>
        <end position="44"/>
    </location>
</feature>
<dbReference type="PROSITE" id="PS51779">
    <property type="entry name" value="POTRA"/>
    <property type="match status" value="1"/>
</dbReference>
<keyword evidence="13" id="KW-1185">Reference proteome</keyword>
<comment type="similarity">
    <text evidence="9">Belongs to the FtsQ/DivIB family. FtsQ subfamily.</text>
</comment>
<comment type="caution">
    <text evidence="12">The sequence shown here is derived from an EMBL/GenBank/DDBJ whole genome shotgun (WGS) entry which is preliminary data.</text>
</comment>
<dbReference type="AlphaFoldDB" id="A0A5C9A261"/>
<keyword evidence="8 9" id="KW-0131">Cell cycle</keyword>
<evidence type="ECO:0000259" key="11">
    <source>
        <dbReference type="PROSITE" id="PS51779"/>
    </source>
</evidence>
<dbReference type="Gene3D" id="3.10.20.310">
    <property type="entry name" value="membrane protein fhac"/>
    <property type="match status" value="1"/>
</dbReference>
<name>A0A5C9A261_9GAMM</name>
<dbReference type="GO" id="GO:0005886">
    <property type="term" value="C:plasma membrane"/>
    <property type="evidence" value="ECO:0007669"/>
    <property type="project" value="UniProtKB-SubCell"/>
</dbReference>
<evidence type="ECO:0000256" key="7">
    <source>
        <dbReference type="ARBA" id="ARBA00023136"/>
    </source>
</evidence>
<feature type="transmembrane region" description="Helical" evidence="9">
    <location>
        <begin position="107"/>
        <end position="129"/>
    </location>
</feature>